<dbReference type="OrthoDB" id="2924818at2759"/>
<proteinExistence type="predicted"/>
<dbReference type="SUPFAM" id="SSF110857">
    <property type="entry name" value="Gamma-glutamyl cyclotransferase-like"/>
    <property type="match status" value="1"/>
</dbReference>
<evidence type="ECO:0000256" key="1">
    <source>
        <dbReference type="ARBA" id="ARBA00012346"/>
    </source>
</evidence>
<evidence type="ECO:0000259" key="5">
    <source>
        <dbReference type="Pfam" id="PF06094"/>
    </source>
</evidence>
<evidence type="ECO:0000256" key="3">
    <source>
        <dbReference type="PIRSR" id="PIRSR617939-1"/>
    </source>
</evidence>
<feature type="active site" description="Proton acceptor" evidence="3">
    <location>
        <position position="70"/>
    </location>
</feature>
<accession>A0A9P4MR12</accession>
<dbReference type="Pfam" id="PF06094">
    <property type="entry name" value="GGACT"/>
    <property type="match status" value="1"/>
</dbReference>
<comment type="caution">
    <text evidence="6">The sequence shown here is derived from an EMBL/GenBank/DDBJ whole genome shotgun (WGS) entry which is preliminary data.</text>
</comment>
<name>A0A9P4MR12_9PLEO</name>
<dbReference type="PANTHER" id="PTHR12935:SF0">
    <property type="entry name" value="GAMMA-GLUTAMYLCYCLOTRANSFERASE"/>
    <property type="match status" value="1"/>
</dbReference>
<feature type="non-terminal residue" evidence="6">
    <location>
        <position position="180"/>
    </location>
</feature>
<protein>
    <recommendedName>
        <fullName evidence="1">gamma-glutamylcyclotransferase</fullName>
        <ecNumber evidence="1">4.3.2.9</ecNumber>
    </recommendedName>
</protein>
<dbReference type="EMBL" id="ML994073">
    <property type="protein sequence ID" value="KAF2199492.1"/>
    <property type="molecule type" value="Genomic_DNA"/>
</dbReference>
<evidence type="ECO:0000256" key="4">
    <source>
        <dbReference type="PIRSR" id="PIRSR617939-2"/>
    </source>
</evidence>
<dbReference type="InterPro" id="IPR017939">
    <property type="entry name" value="G-Glutamylcylcotransferase"/>
</dbReference>
<keyword evidence="7" id="KW-1185">Reference proteome</keyword>
<feature type="non-terminal residue" evidence="6">
    <location>
        <position position="1"/>
    </location>
</feature>
<evidence type="ECO:0000313" key="6">
    <source>
        <dbReference type="EMBL" id="KAF2199492.1"/>
    </source>
</evidence>
<dbReference type="InterPro" id="IPR009288">
    <property type="entry name" value="AIG2-like_dom"/>
</dbReference>
<dbReference type="AlphaFoldDB" id="A0A9P4MR12"/>
<dbReference type="Gene3D" id="3.10.490.10">
    <property type="entry name" value="Gamma-glutamyl cyclotransferase-like"/>
    <property type="match status" value="1"/>
</dbReference>
<dbReference type="InterPro" id="IPR036568">
    <property type="entry name" value="GGCT-like_sf"/>
</dbReference>
<evidence type="ECO:0000256" key="2">
    <source>
        <dbReference type="ARBA" id="ARBA00023239"/>
    </source>
</evidence>
<feature type="domain" description="Gamma-glutamylcyclotransferase AIG2-like" evidence="5">
    <location>
        <begin position="1"/>
        <end position="86"/>
    </location>
</feature>
<dbReference type="InterPro" id="IPR013024">
    <property type="entry name" value="GGCT-like"/>
</dbReference>
<organism evidence="6 7">
    <name type="scientific">Delitschia confertaspora ATCC 74209</name>
    <dbReference type="NCBI Taxonomy" id="1513339"/>
    <lineage>
        <taxon>Eukaryota</taxon>
        <taxon>Fungi</taxon>
        <taxon>Dikarya</taxon>
        <taxon>Ascomycota</taxon>
        <taxon>Pezizomycotina</taxon>
        <taxon>Dothideomycetes</taxon>
        <taxon>Pleosporomycetidae</taxon>
        <taxon>Pleosporales</taxon>
        <taxon>Delitschiaceae</taxon>
        <taxon>Delitschia</taxon>
    </lineage>
</organism>
<dbReference type="GO" id="GO:0003839">
    <property type="term" value="F:gamma-glutamylcyclotransferase activity"/>
    <property type="evidence" value="ECO:0007669"/>
    <property type="project" value="UniProtKB-EC"/>
</dbReference>
<gene>
    <name evidence="6" type="ORF">GQ43DRAFT_358438</name>
</gene>
<reference evidence="6" key="1">
    <citation type="journal article" date="2020" name="Stud. Mycol.">
        <title>101 Dothideomycetes genomes: a test case for predicting lifestyles and emergence of pathogens.</title>
        <authorList>
            <person name="Haridas S."/>
            <person name="Albert R."/>
            <person name="Binder M."/>
            <person name="Bloem J."/>
            <person name="Labutti K."/>
            <person name="Salamov A."/>
            <person name="Andreopoulos B."/>
            <person name="Baker S."/>
            <person name="Barry K."/>
            <person name="Bills G."/>
            <person name="Bluhm B."/>
            <person name="Cannon C."/>
            <person name="Castanera R."/>
            <person name="Culley D."/>
            <person name="Daum C."/>
            <person name="Ezra D."/>
            <person name="Gonzalez J."/>
            <person name="Henrissat B."/>
            <person name="Kuo A."/>
            <person name="Liang C."/>
            <person name="Lipzen A."/>
            <person name="Lutzoni F."/>
            <person name="Magnuson J."/>
            <person name="Mondo S."/>
            <person name="Nolan M."/>
            <person name="Ohm R."/>
            <person name="Pangilinan J."/>
            <person name="Park H.-J."/>
            <person name="Ramirez L."/>
            <person name="Alfaro M."/>
            <person name="Sun H."/>
            <person name="Tritt A."/>
            <person name="Yoshinaga Y."/>
            <person name="Zwiers L.-H."/>
            <person name="Turgeon B."/>
            <person name="Goodwin S."/>
            <person name="Spatafora J."/>
            <person name="Crous P."/>
            <person name="Grigoriev I."/>
        </authorList>
    </citation>
    <scope>NUCLEOTIDE SEQUENCE</scope>
    <source>
        <strain evidence="6">ATCC 74209</strain>
    </source>
</reference>
<dbReference type="Proteomes" id="UP000799536">
    <property type="component" value="Unassembled WGS sequence"/>
</dbReference>
<feature type="binding site" evidence="4">
    <location>
        <begin position="1"/>
        <end position="6"/>
    </location>
    <ligand>
        <name>substrate</name>
    </ligand>
</feature>
<dbReference type="EC" id="4.3.2.9" evidence="1"/>
<keyword evidence="2" id="KW-0456">Lyase</keyword>
<dbReference type="CDD" id="cd06661">
    <property type="entry name" value="GGCT_like"/>
    <property type="match status" value="1"/>
</dbReference>
<sequence>YFAYGSNLHLAQMAKRCPNSRFIGRAILRHYRWMINERGFANVVRAQGYWVEGLVFELDGDDERRLDRNEGVSKQCYLKKYEKLEVNPGPKVLFRRPVPWIVEKGGPAKLLNEARRNGSLVREHHARLREEVLVYASPDYVQSGRPKEEYVKRINSGVTDARILGMSEDYIQQFIRNEIP</sequence>
<evidence type="ECO:0000313" key="7">
    <source>
        <dbReference type="Proteomes" id="UP000799536"/>
    </source>
</evidence>
<dbReference type="PANTHER" id="PTHR12935">
    <property type="entry name" value="GAMMA-GLUTAMYLCYCLOTRANSFERASE"/>
    <property type="match status" value="1"/>
</dbReference>